<name>A0A0A3ILL6_9BACI</name>
<dbReference type="Gene3D" id="2.10.109.10">
    <property type="entry name" value="Umud Fragment, subunit A"/>
    <property type="match status" value="1"/>
</dbReference>
<evidence type="ECO:0000256" key="1">
    <source>
        <dbReference type="ARBA" id="ARBA00000677"/>
    </source>
</evidence>
<dbReference type="InterPro" id="IPR019757">
    <property type="entry name" value="Pept_S26A_signal_pept_1_Lys-AS"/>
</dbReference>
<comment type="subcellular location">
    <subcellularLocation>
        <location evidence="2">Cell membrane</location>
        <topology evidence="2">Single-pass type II membrane protein</topology>
    </subcellularLocation>
    <subcellularLocation>
        <location evidence="13">Membrane</location>
        <topology evidence="13">Single-pass type II membrane protein</topology>
    </subcellularLocation>
</comment>
<dbReference type="EMBL" id="JPVP01000056">
    <property type="protein sequence ID" value="KGR84325.1"/>
    <property type="molecule type" value="Genomic_DNA"/>
</dbReference>
<comment type="similarity">
    <text evidence="3 13">Belongs to the peptidase S26 family.</text>
</comment>
<dbReference type="Proteomes" id="UP000030437">
    <property type="component" value="Unassembled WGS sequence"/>
</dbReference>
<dbReference type="PRINTS" id="PR00727">
    <property type="entry name" value="LEADERPTASE"/>
</dbReference>
<proteinExistence type="inferred from homology"/>
<evidence type="ECO:0000256" key="8">
    <source>
        <dbReference type="ARBA" id="ARBA00022801"/>
    </source>
</evidence>
<feature type="transmembrane region" description="Helical" evidence="12">
    <location>
        <begin position="6"/>
        <end position="27"/>
    </location>
</feature>
<organism evidence="15 16">
    <name type="scientific">Lysinibacillus odysseyi 34hs-1 = NBRC 100172</name>
    <dbReference type="NCBI Taxonomy" id="1220589"/>
    <lineage>
        <taxon>Bacteria</taxon>
        <taxon>Bacillati</taxon>
        <taxon>Bacillota</taxon>
        <taxon>Bacilli</taxon>
        <taxon>Bacillales</taxon>
        <taxon>Bacillaceae</taxon>
        <taxon>Lysinibacillus</taxon>
    </lineage>
</organism>
<keyword evidence="8 12" id="KW-0378">Hydrolase</keyword>
<dbReference type="FunFam" id="2.10.109.10:FF:000008">
    <property type="entry name" value="Signal peptidase I"/>
    <property type="match status" value="1"/>
</dbReference>
<keyword evidence="10 12" id="KW-0472">Membrane</keyword>
<dbReference type="eggNOG" id="COG0681">
    <property type="taxonomic scope" value="Bacteria"/>
</dbReference>
<evidence type="ECO:0000256" key="9">
    <source>
        <dbReference type="ARBA" id="ARBA00022989"/>
    </source>
</evidence>
<evidence type="ECO:0000256" key="11">
    <source>
        <dbReference type="PIRSR" id="PIRSR600223-1"/>
    </source>
</evidence>
<dbReference type="GO" id="GO:0006465">
    <property type="term" value="P:signal peptide processing"/>
    <property type="evidence" value="ECO:0007669"/>
    <property type="project" value="InterPro"/>
</dbReference>
<accession>A0A0A3ILL6</accession>
<evidence type="ECO:0000256" key="12">
    <source>
        <dbReference type="RuleBase" id="RU003993"/>
    </source>
</evidence>
<evidence type="ECO:0000313" key="16">
    <source>
        <dbReference type="Proteomes" id="UP000030437"/>
    </source>
</evidence>
<dbReference type="PROSITE" id="PS00501">
    <property type="entry name" value="SPASE_I_1"/>
    <property type="match status" value="1"/>
</dbReference>
<reference evidence="15 16" key="1">
    <citation type="submission" date="2014-02" db="EMBL/GenBank/DDBJ databases">
        <title>Draft genome sequence of Lysinibacillus odysseyi NBRC 100172.</title>
        <authorList>
            <person name="Zhang F."/>
            <person name="Wang G."/>
            <person name="Zhang L."/>
        </authorList>
    </citation>
    <scope>NUCLEOTIDE SEQUENCE [LARGE SCALE GENOMIC DNA]</scope>
    <source>
        <strain evidence="15 16">NBRC 100172</strain>
    </source>
</reference>
<evidence type="ECO:0000256" key="4">
    <source>
        <dbReference type="ARBA" id="ARBA00013208"/>
    </source>
</evidence>
<comment type="caution">
    <text evidence="15">The sequence shown here is derived from an EMBL/GenBank/DDBJ whole genome shotgun (WGS) entry which is preliminary data.</text>
</comment>
<sequence>MNKKELFGWVKAIGIAVIAVVVIRLFLVTPASVSGASMMPTFENGDYVLLNKLGPRLFDYNRFDVVVFKTAKNENYIKRIIGLPGDHIEYKNDELWINGKRYDEPYLDEYKDELTDGGPLTRDFTLEESLGQSTVPEGHYFVMGDNRRGSLDSRKPEVGFVSADVVVGRASVVFWPFDHAKVIKE</sequence>
<dbReference type="PANTHER" id="PTHR43390">
    <property type="entry name" value="SIGNAL PEPTIDASE I"/>
    <property type="match status" value="1"/>
</dbReference>
<dbReference type="InterPro" id="IPR036286">
    <property type="entry name" value="LexA/Signal_pep-like_sf"/>
</dbReference>
<evidence type="ECO:0000259" key="14">
    <source>
        <dbReference type="Pfam" id="PF10502"/>
    </source>
</evidence>
<evidence type="ECO:0000256" key="13">
    <source>
        <dbReference type="RuleBase" id="RU362042"/>
    </source>
</evidence>
<evidence type="ECO:0000256" key="7">
    <source>
        <dbReference type="ARBA" id="ARBA00022692"/>
    </source>
</evidence>
<dbReference type="InterPro" id="IPR019756">
    <property type="entry name" value="Pept_S26A_signal_pept_1_Ser-AS"/>
</dbReference>
<dbReference type="PROSITE" id="PS00760">
    <property type="entry name" value="SPASE_I_2"/>
    <property type="match status" value="1"/>
</dbReference>
<dbReference type="NCBIfam" id="TIGR02227">
    <property type="entry name" value="sigpep_I_bact"/>
    <property type="match status" value="1"/>
</dbReference>
<dbReference type="InterPro" id="IPR019533">
    <property type="entry name" value="Peptidase_S26"/>
</dbReference>
<feature type="active site" evidence="11">
    <location>
        <position position="78"/>
    </location>
</feature>
<keyword evidence="6 12" id="KW-0645">Protease</keyword>
<dbReference type="InterPro" id="IPR000223">
    <property type="entry name" value="Pept_S26A_signal_pept_1"/>
</dbReference>
<evidence type="ECO:0000256" key="5">
    <source>
        <dbReference type="ARBA" id="ARBA00022475"/>
    </source>
</evidence>
<evidence type="ECO:0000256" key="6">
    <source>
        <dbReference type="ARBA" id="ARBA00022670"/>
    </source>
</evidence>
<comment type="catalytic activity">
    <reaction evidence="1 12">
        <text>Cleavage of hydrophobic, N-terminal signal or leader sequences from secreted and periplasmic proteins.</text>
        <dbReference type="EC" id="3.4.21.89"/>
    </reaction>
</comment>
<evidence type="ECO:0000256" key="2">
    <source>
        <dbReference type="ARBA" id="ARBA00004401"/>
    </source>
</evidence>
<keyword evidence="9 12" id="KW-1133">Transmembrane helix</keyword>
<dbReference type="OrthoDB" id="9802919at2"/>
<evidence type="ECO:0000256" key="3">
    <source>
        <dbReference type="ARBA" id="ARBA00009370"/>
    </source>
</evidence>
<dbReference type="InterPro" id="IPR019758">
    <property type="entry name" value="Pept_S26A_signal_pept_1_CS"/>
</dbReference>
<dbReference type="Pfam" id="PF10502">
    <property type="entry name" value="Peptidase_S26"/>
    <property type="match status" value="1"/>
</dbReference>
<evidence type="ECO:0000256" key="10">
    <source>
        <dbReference type="ARBA" id="ARBA00023136"/>
    </source>
</evidence>
<protein>
    <recommendedName>
        <fullName evidence="4 12">Signal peptidase I</fullName>
        <ecNumber evidence="4 12">3.4.21.89</ecNumber>
    </recommendedName>
</protein>
<dbReference type="CDD" id="cd06530">
    <property type="entry name" value="S26_SPase_I"/>
    <property type="match status" value="1"/>
</dbReference>
<dbReference type="PANTHER" id="PTHR43390:SF1">
    <property type="entry name" value="CHLOROPLAST PROCESSING PEPTIDASE"/>
    <property type="match status" value="1"/>
</dbReference>
<dbReference type="AlphaFoldDB" id="A0A0A3ILL6"/>
<keyword evidence="5" id="KW-1003">Cell membrane</keyword>
<feature type="domain" description="Peptidase S26" evidence="14">
    <location>
        <begin position="8"/>
        <end position="175"/>
    </location>
</feature>
<gene>
    <name evidence="15" type="ORF">CD32_12065</name>
</gene>
<dbReference type="GO" id="GO:0009003">
    <property type="term" value="F:signal peptidase activity"/>
    <property type="evidence" value="ECO:0007669"/>
    <property type="project" value="UniProtKB-EC"/>
</dbReference>
<dbReference type="SUPFAM" id="SSF51306">
    <property type="entry name" value="LexA/Signal peptidase"/>
    <property type="match status" value="1"/>
</dbReference>
<feature type="active site" evidence="11">
    <location>
        <position position="37"/>
    </location>
</feature>
<dbReference type="GO" id="GO:0004252">
    <property type="term" value="F:serine-type endopeptidase activity"/>
    <property type="evidence" value="ECO:0007669"/>
    <property type="project" value="InterPro"/>
</dbReference>
<dbReference type="GO" id="GO:0005886">
    <property type="term" value="C:plasma membrane"/>
    <property type="evidence" value="ECO:0007669"/>
    <property type="project" value="UniProtKB-SubCell"/>
</dbReference>
<dbReference type="PROSITE" id="PS00761">
    <property type="entry name" value="SPASE_I_3"/>
    <property type="match status" value="1"/>
</dbReference>
<keyword evidence="7 12" id="KW-0812">Transmembrane</keyword>
<evidence type="ECO:0000313" key="15">
    <source>
        <dbReference type="EMBL" id="KGR84325.1"/>
    </source>
</evidence>
<dbReference type="STRING" id="1220589.CD32_12065"/>
<dbReference type="EC" id="3.4.21.89" evidence="4 12"/>
<keyword evidence="16" id="KW-1185">Reference proteome</keyword>